<organism evidence="2 3">
    <name type="scientific">Lepidopterella palustris CBS 459.81</name>
    <dbReference type="NCBI Taxonomy" id="1314670"/>
    <lineage>
        <taxon>Eukaryota</taxon>
        <taxon>Fungi</taxon>
        <taxon>Dikarya</taxon>
        <taxon>Ascomycota</taxon>
        <taxon>Pezizomycotina</taxon>
        <taxon>Dothideomycetes</taxon>
        <taxon>Pleosporomycetidae</taxon>
        <taxon>Mytilinidiales</taxon>
        <taxon>Argynnaceae</taxon>
        <taxon>Lepidopterella</taxon>
    </lineage>
</organism>
<dbReference type="EMBL" id="KV744836">
    <property type="protein sequence ID" value="OCK84493.1"/>
    <property type="molecule type" value="Genomic_DNA"/>
</dbReference>
<dbReference type="Proteomes" id="UP000250266">
    <property type="component" value="Unassembled WGS sequence"/>
</dbReference>
<evidence type="ECO:0000313" key="3">
    <source>
        <dbReference type="Proteomes" id="UP000250266"/>
    </source>
</evidence>
<evidence type="ECO:0000313" key="2">
    <source>
        <dbReference type="EMBL" id="OCK84493.1"/>
    </source>
</evidence>
<feature type="compositionally biased region" description="Polar residues" evidence="1">
    <location>
        <begin position="222"/>
        <end position="236"/>
    </location>
</feature>
<gene>
    <name evidence="2" type="ORF">K432DRAFT_389476</name>
</gene>
<feature type="region of interest" description="Disordered" evidence="1">
    <location>
        <begin position="217"/>
        <end position="267"/>
    </location>
</feature>
<sequence>MSICCIIGIMNRTHSAHIPEWKIYTKSSVSARKDWLRDQEEKYGTWVVFEPDSKADRSTGVSHTLSSAPTASRPLRCEKTQVAKYAYEDGWRLTRVNLKKRAQLVESNTAPALSDQPETSLRYHDTSGLTNNESNIAPPAVASKSAKDRLRIAFKRSNSSDSLEIESIPTRSTSLPVKIGGRSTNTSNTTEKYIPSKDAASDLARAKKNHRTLRHTGIKAHNPNSNFSASRSTSISGIPRPALTSLAPLRAETPAAASSERKHMSTMSLQKELPLLPASLSSSPNCPNFDIISLYAEKPTRSSRSEERRQERHDSAQEGPNVLSAPLNAAFSATSLSHSDTDSDNGSDEDPRARISSISEPLGQGTLSLKSLLPTFPGSESR</sequence>
<feature type="compositionally biased region" description="Basic and acidic residues" evidence="1">
    <location>
        <begin position="298"/>
        <end position="316"/>
    </location>
</feature>
<accession>A0A8E2EJ36</accession>
<feature type="region of interest" description="Disordered" evidence="1">
    <location>
        <begin position="297"/>
        <end position="382"/>
    </location>
</feature>
<reference evidence="2 3" key="1">
    <citation type="journal article" date="2016" name="Nat. Commun.">
        <title>Ectomycorrhizal ecology is imprinted in the genome of the dominant symbiotic fungus Cenococcum geophilum.</title>
        <authorList>
            <consortium name="DOE Joint Genome Institute"/>
            <person name="Peter M."/>
            <person name="Kohler A."/>
            <person name="Ohm R.A."/>
            <person name="Kuo A."/>
            <person name="Krutzmann J."/>
            <person name="Morin E."/>
            <person name="Arend M."/>
            <person name="Barry K.W."/>
            <person name="Binder M."/>
            <person name="Choi C."/>
            <person name="Clum A."/>
            <person name="Copeland A."/>
            <person name="Grisel N."/>
            <person name="Haridas S."/>
            <person name="Kipfer T."/>
            <person name="LaButti K."/>
            <person name="Lindquist E."/>
            <person name="Lipzen A."/>
            <person name="Maire R."/>
            <person name="Meier B."/>
            <person name="Mihaltcheva S."/>
            <person name="Molinier V."/>
            <person name="Murat C."/>
            <person name="Poggeler S."/>
            <person name="Quandt C.A."/>
            <person name="Sperisen C."/>
            <person name="Tritt A."/>
            <person name="Tisserant E."/>
            <person name="Crous P.W."/>
            <person name="Henrissat B."/>
            <person name="Nehls U."/>
            <person name="Egli S."/>
            <person name="Spatafora J.W."/>
            <person name="Grigoriev I.V."/>
            <person name="Martin F.M."/>
        </authorList>
    </citation>
    <scope>NUCLEOTIDE SEQUENCE [LARGE SCALE GENOMIC DNA]</scope>
    <source>
        <strain evidence="2 3">CBS 459.81</strain>
    </source>
</reference>
<dbReference type="AlphaFoldDB" id="A0A8E2EJ36"/>
<keyword evidence="3" id="KW-1185">Reference proteome</keyword>
<protein>
    <submittedName>
        <fullName evidence="2">Uncharacterized protein</fullName>
    </submittedName>
</protein>
<proteinExistence type="predicted"/>
<evidence type="ECO:0000256" key="1">
    <source>
        <dbReference type="SAM" id="MobiDB-lite"/>
    </source>
</evidence>
<name>A0A8E2EJ36_9PEZI</name>